<dbReference type="STRING" id="74348.SAMN04488523_11356"/>
<keyword evidence="3" id="KW-1185">Reference proteome</keyword>
<sequence>MRILACSDLHGDLNATQRIVAETGTADVLIVAGDLGNEGQGAEPVLAALKAAHCPVIVVAGNHDRLTDLREISRDWRDVHVLHGQSFRLRDVTFFGLGGEIPRANAALWNFSLSEAAAARELALCPANAVLITHTPPKGFVDRQPNGAHDGSVSVLETLKQKQPRLLFCGHVHASFGAEETVGNSQIFNLGPSSRKVSL</sequence>
<reference evidence="2 3" key="1">
    <citation type="submission" date="2016-10" db="EMBL/GenBank/DDBJ databases">
        <authorList>
            <person name="de Groot N.N."/>
        </authorList>
    </citation>
    <scope>NUCLEOTIDE SEQUENCE [LARGE SCALE GENOMIC DNA]</scope>
    <source>
        <strain evidence="2 3">DSM 11443</strain>
    </source>
</reference>
<name>A0A1I2ETN2_9RHOB</name>
<evidence type="ECO:0000259" key="1">
    <source>
        <dbReference type="Pfam" id="PF00149"/>
    </source>
</evidence>
<evidence type="ECO:0000313" key="2">
    <source>
        <dbReference type="EMBL" id="SFE96063.1"/>
    </source>
</evidence>
<dbReference type="PANTHER" id="PTHR12905">
    <property type="entry name" value="METALLOPHOSPHOESTERASE"/>
    <property type="match status" value="1"/>
</dbReference>
<dbReference type="EMBL" id="FOMW01000013">
    <property type="protein sequence ID" value="SFE96063.1"/>
    <property type="molecule type" value="Genomic_DNA"/>
</dbReference>
<dbReference type="InterPro" id="IPR051693">
    <property type="entry name" value="UPF0046_metallophosphoest"/>
</dbReference>
<dbReference type="Pfam" id="PF00149">
    <property type="entry name" value="Metallophos"/>
    <property type="match status" value="1"/>
</dbReference>
<dbReference type="AlphaFoldDB" id="A0A1I2ETN2"/>
<dbReference type="InterPro" id="IPR029052">
    <property type="entry name" value="Metallo-depent_PP-like"/>
</dbReference>
<protein>
    <submittedName>
        <fullName evidence="2">Predicted phosphoesterase</fullName>
    </submittedName>
</protein>
<dbReference type="GO" id="GO:0016787">
    <property type="term" value="F:hydrolase activity"/>
    <property type="evidence" value="ECO:0007669"/>
    <property type="project" value="InterPro"/>
</dbReference>
<dbReference type="PANTHER" id="PTHR12905:SF0">
    <property type="entry name" value="CALCINEURIN-LIKE PHOSPHOESTERASE DOMAIN-CONTAINING PROTEIN"/>
    <property type="match status" value="1"/>
</dbReference>
<accession>A0A1I2ETN2</accession>
<organism evidence="2 3">
    <name type="scientific">Sulfitobacter brevis</name>
    <dbReference type="NCBI Taxonomy" id="74348"/>
    <lineage>
        <taxon>Bacteria</taxon>
        <taxon>Pseudomonadati</taxon>
        <taxon>Pseudomonadota</taxon>
        <taxon>Alphaproteobacteria</taxon>
        <taxon>Rhodobacterales</taxon>
        <taxon>Roseobacteraceae</taxon>
        <taxon>Sulfitobacter</taxon>
    </lineage>
</organism>
<dbReference type="InterPro" id="IPR004843">
    <property type="entry name" value="Calcineurin-like_PHP"/>
</dbReference>
<dbReference type="SUPFAM" id="SSF56300">
    <property type="entry name" value="Metallo-dependent phosphatases"/>
    <property type="match status" value="1"/>
</dbReference>
<dbReference type="Gene3D" id="3.60.21.10">
    <property type="match status" value="1"/>
</dbReference>
<evidence type="ECO:0000313" key="3">
    <source>
        <dbReference type="Proteomes" id="UP000198977"/>
    </source>
</evidence>
<dbReference type="Proteomes" id="UP000198977">
    <property type="component" value="Unassembled WGS sequence"/>
</dbReference>
<feature type="domain" description="Calcineurin-like phosphoesterase" evidence="1">
    <location>
        <begin position="1"/>
        <end position="174"/>
    </location>
</feature>
<proteinExistence type="predicted"/>
<gene>
    <name evidence="2" type="ORF">SAMN04488523_11356</name>
</gene>